<keyword evidence="5" id="KW-1185">Reference proteome</keyword>
<sequence>MAYTIDDLKNKILEMYPEVKAQGFTVNIYYSEEKQAYIIRFQKGTSELITHLDKQDADDCMNNVKCVYLGVQIGQFIKNFTERERFEREKPEEVSEYKAVEKSVAFDEEGYLKNINDWNEKVAQAIALREGLGVLTKDQLEIVKFINEYYKKYNYFPVLNFVCKNLNQPKECVAEKLIDPLVAWKIAGLPKPDDTLINIVKYGVTPT</sequence>
<dbReference type="Gene3D" id="1.10.10.370">
    <property type="entry name" value="DsrC-like protein, C-terminal domain"/>
    <property type="match status" value="1"/>
</dbReference>
<dbReference type="PANTHER" id="PTHR37010">
    <property type="entry name" value="SULFURTRANSFERASE TUSE"/>
    <property type="match status" value="1"/>
</dbReference>
<evidence type="ECO:0000256" key="2">
    <source>
        <dbReference type="ARBA" id="ARBA00005718"/>
    </source>
</evidence>
<organism evidence="4 5">
    <name type="scientific">Thermodesulfovibrio aggregans</name>
    <dbReference type="NCBI Taxonomy" id="86166"/>
    <lineage>
        <taxon>Bacteria</taxon>
        <taxon>Pseudomonadati</taxon>
        <taxon>Nitrospirota</taxon>
        <taxon>Thermodesulfovibrionia</taxon>
        <taxon>Thermodesulfovibrionales</taxon>
        <taxon>Thermodesulfovibrionaceae</taxon>
        <taxon>Thermodesulfovibrio</taxon>
    </lineage>
</organism>
<dbReference type="Gene3D" id="3.30.1420.10">
    <property type="match status" value="1"/>
</dbReference>
<comment type="subcellular location">
    <subcellularLocation>
        <location evidence="1">Cytoplasm</location>
    </subcellularLocation>
</comment>
<proteinExistence type="inferred from homology"/>
<dbReference type="GO" id="GO:0002143">
    <property type="term" value="P:tRNA wobble position uridine thiolation"/>
    <property type="evidence" value="ECO:0007669"/>
    <property type="project" value="TreeGrafter"/>
</dbReference>
<dbReference type="InterPro" id="IPR007453">
    <property type="entry name" value="DsrC/TusE"/>
</dbReference>
<dbReference type="RefSeq" id="WP_082673499.1">
    <property type="nucleotide sequence ID" value="NZ_BCNO01000001.1"/>
</dbReference>
<dbReference type="SUPFAM" id="SSF69721">
    <property type="entry name" value="DsrC, the gamma subunit of dissimilatory sulfite reductase"/>
    <property type="match status" value="1"/>
</dbReference>
<evidence type="ECO:0000256" key="1">
    <source>
        <dbReference type="ARBA" id="ARBA00004496"/>
    </source>
</evidence>
<dbReference type="GO" id="GO:0005737">
    <property type="term" value="C:cytoplasm"/>
    <property type="evidence" value="ECO:0007669"/>
    <property type="project" value="UniProtKB-SubCell"/>
</dbReference>
<dbReference type="AlphaFoldDB" id="A0A0U9HLF6"/>
<dbReference type="InterPro" id="IPR043163">
    <property type="entry name" value="DsrC-like_N"/>
</dbReference>
<protein>
    <submittedName>
        <fullName evidence="4">Sulfur relay protein, TusE/DsrC/DsvC family</fullName>
    </submittedName>
</protein>
<dbReference type="OrthoDB" id="9786347at2"/>
<comment type="similarity">
    <text evidence="2">Belongs to the DsrC/TusE family.</text>
</comment>
<dbReference type="PANTHER" id="PTHR37010:SF1">
    <property type="entry name" value="SULFURTRANSFERASE TUSE"/>
    <property type="match status" value="1"/>
</dbReference>
<gene>
    <name evidence="4" type="ORF">TAGGR_1108</name>
</gene>
<keyword evidence="3" id="KW-0963">Cytoplasm</keyword>
<evidence type="ECO:0000256" key="3">
    <source>
        <dbReference type="ARBA" id="ARBA00022490"/>
    </source>
</evidence>
<dbReference type="GO" id="GO:0097163">
    <property type="term" value="F:sulfur carrier activity"/>
    <property type="evidence" value="ECO:0007669"/>
    <property type="project" value="TreeGrafter"/>
</dbReference>
<evidence type="ECO:0000313" key="5">
    <source>
        <dbReference type="Proteomes" id="UP000054976"/>
    </source>
</evidence>
<name>A0A0U9HLF6_9BACT</name>
<comment type="caution">
    <text evidence="4">The sequence shown here is derived from an EMBL/GenBank/DDBJ whole genome shotgun (WGS) entry which is preliminary data.</text>
</comment>
<dbReference type="NCBIfam" id="TIGR03342">
    <property type="entry name" value="dsrC_tusE_dsvC"/>
    <property type="match status" value="1"/>
</dbReference>
<evidence type="ECO:0000313" key="4">
    <source>
        <dbReference type="EMBL" id="GAQ93943.1"/>
    </source>
</evidence>
<accession>A0A0U9HLF6</accession>
<dbReference type="Proteomes" id="UP000054976">
    <property type="component" value="Unassembled WGS sequence"/>
</dbReference>
<dbReference type="InterPro" id="IPR042072">
    <property type="entry name" value="DsrC-like_C"/>
</dbReference>
<dbReference type="EMBL" id="BCNO01000001">
    <property type="protein sequence ID" value="GAQ93943.1"/>
    <property type="molecule type" value="Genomic_DNA"/>
</dbReference>
<dbReference type="Pfam" id="PF04358">
    <property type="entry name" value="DsrC"/>
    <property type="match status" value="1"/>
</dbReference>
<reference evidence="5" key="1">
    <citation type="submission" date="2016-01" db="EMBL/GenBank/DDBJ databases">
        <title>Draft genome sequence of Thermodesulfovibrio aggregans strain TGE-P1.</title>
        <authorList>
            <person name="Sekiguchi Y."/>
            <person name="Ohashi A."/>
            <person name="Matsuura N."/>
            <person name="Tourlousse M.D."/>
        </authorList>
    </citation>
    <scope>NUCLEOTIDE SEQUENCE [LARGE SCALE GENOMIC DNA]</scope>
    <source>
        <strain evidence="5">TGE-P1</strain>
    </source>
</reference>
<dbReference type="InterPro" id="IPR025526">
    <property type="entry name" value="DsrC-like_dom_sf"/>
</dbReference>
<dbReference type="STRING" id="86166.TAGGR_1108"/>